<evidence type="ECO:0000313" key="6">
    <source>
        <dbReference type="Proteomes" id="UP000178449"/>
    </source>
</evidence>
<dbReference type="Gene3D" id="3.40.920.10">
    <property type="entry name" value="Pyruvate-ferredoxin oxidoreductase, PFOR, domain III"/>
    <property type="match status" value="1"/>
</dbReference>
<feature type="domain" description="Pyruvate:ferredoxin oxidoreductase core" evidence="4">
    <location>
        <begin position="514"/>
        <end position="588"/>
    </location>
</feature>
<evidence type="ECO:0000259" key="3">
    <source>
        <dbReference type="Pfam" id="PF01855"/>
    </source>
</evidence>
<protein>
    <submittedName>
        <fullName evidence="5">2-oxoglutarate ferredoxin oxidoreductase subunit alpha</fullName>
    </submittedName>
</protein>
<dbReference type="Gene3D" id="3.40.50.920">
    <property type="match status" value="1"/>
</dbReference>
<dbReference type="InterPro" id="IPR002880">
    <property type="entry name" value="Pyrv_Fd/Flavodoxin_OxRdtase_N"/>
</dbReference>
<dbReference type="PANTHER" id="PTHR32154">
    <property type="entry name" value="PYRUVATE-FLAVODOXIN OXIDOREDUCTASE-RELATED"/>
    <property type="match status" value="1"/>
</dbReference>
<feature type="domain" description="Pyruvate/ketoisovalerate oxidoreductase catalytic" evidence="2">
    <location>
        <begin position="22"/>
        <end position="212"/>
    </location>
</feature>
<accession>A0A1F6GAR1</accession>
<dbReference type="Proteomes" id="UP000178449">
    <property type="component" value="Unassembled WGS sequence"/>
</dbReference>
<dbReference type="InterPro" id="IPR019752">
    <property type="entry name" value="Pyrv/ketoisovalerate_OxRed_cat"/>
</dbReference>
<dbReference type="FunFam" id="3.40.50.970:FF:000022">
    <property type="entry name" value="2-oxoglutarate ferredoxin oxidoreductase alpha subunit"/>
    <property type="match status" value="1"/>
</dbReference>
<dbReference type="InterPro" id="IPR033412">
    <property type="entry name" value="PFOR_II"/>
</dbReference>
<dbReference type="SUPFAM" id="SSF53323">
    <property type="entry name" value="Pyruvate-ferredoxin oxidoreductase, PFOR, domain III"/>
    <property type="match status" value="1"/>
</dbReference>
<gene>
    <name evidence="5" type="ORF">A2527_08465</name>
</gene>
<dbReference type="InterPro" id="IPR029061">
    <property type="entry name" value="THDP-binding"/>
</dbReference>
<comment type="caution">
    <text evidence="5">The sequence shown here is derived from an EMBL/GenBank/DDBJ whole genome shotgun (WGS) entry which is preliminary data.</text>
</comment>
<dbReference type="PANTHER" id="PTHR32154:SF20">
    <property type="entry name" value="2-OXOGLUTARATE OXIDOREDUCTASE SUBUNIT KORA"/>
    <property type="match status" value="1"/>
</dbReference>
<dbReference type="AlphaFoldDB" id="A0A1F6GAR1"/>
<dbReference type="SUPFAM" id="SSF52518">
    <property type="entry name" value="Thiamin diphosphate-binding fold (THDP-binding)"/>
    <property type="match status" value="1"/>
</dbReference>
<name>A0A1F6GAR1_9PROT</name>
<dbReference type="Pfam" id="PF01558">
    <property type="entry name" value="POR"/>
    <property type="match status" value="1"/>
</dbReference>
<dbReference type="Pfam" id="PF01855">
    <property type="entry name" value="POR_N"/>
    <property type="match status" value="1"/>
</dbReference>
<feature type="domain" description="Pyruvate flavodoxin/ferredoxin oxidoreductase pyrimidine binding" evidence="3">
    <location>
        <begin position="262"/>
        <end position="460"/>
    </location>
</feature>
<dbReference type="Pfam" id="PF17147">
    <property type="entry name" value="PFOR_II"/>
    <property type="match status" value="1"/>
</dbReference>
<dbReference type="SUPFAM" id="SSF52922">
    <property type="entry name" value="TK C-terminal domain-like"/>
    <property type="match status" value="1"/>
</dbReference>
<dbReference type="InterPro" id="IPR002869">
    <property type="entry name" value="Pyrv_flavodox_OxRed_cen"/>
</dbReference>
<reference evidence="5 6" key="1">
    <citation type="journal article" date="2016" name="Nat. Commun.">
        <title>Thousands of microbial genomes shed light on interconnected biogeochemical processes in an aquifer system.</title>
        <authorList>
            <person name="Anantharaman K."/>
            <person name="Brown C.T."/>
            <person name="Hug L.A."/>
            <person name="Sharon I."/>
            <person name="Castelle C.J."/>
            <person name="Probst A.J."/>
            <person name="Thomas B.C."/>
            <person name="Singh A."/>
            <person name="Wilkins M.J."/>
            <person name="Karaoz U."/>
            <person name="Brodie E.L."/>
            <person name="Williams K.H."/>
            <person name="Hubbard S.S."/>
            <person name="Banfield J.F."/>
        </authorList>
    </citation>
    <scope>NUCLEOTIDE SEQUENCE [LARGE SCALE GENOMIC DNA]</scope>
</reference>
<keyword evidence="1" id="KW-0560">Oxidoreductase</keyword>
<dbReference type="GO" id="GO:0016903">
    <property type="term" value="F:oxidoreductase activity, acting on the aldehyde or oxo group of donors"/>
    <property type="evidence" value="ECO:0007669"/>
    <property type="project" value="InterPro"/>
</dbReference>
<dbReference type="CDD" id="cd07034">
    <property type="entry name" value="TPP_PYR_PFOR_IOR-alpha_like"/>
    <property type="match status" value="1"/>
</dbReference>
<dbReference type="InterPro" id="IPR022367">
    <property type="entry name" value="2-oxoacid/accept_OxRdtase_asu"/>
</dbReference>
<organism evidence="5 6">
    <name type="scientific">Candidatus Lambdaproteobacteria bacterium RIFOXYD2_FULL_50_16</name>
    <dbReference type="NCBI Taxonomy" id="1817772"/>
    <lineage>
        <taxon>Bacteria</taxon>
        <taxon>Pseudomonadati</taxon>
        <taxon>Pseudomonadota</taxon>
        <taxon>Candidatus Lambdaproteobacteria</taxon>
    </lineage>
</organism>
<dbReference type="InterPro" id="IPR009014">
    <property type="entry name" value="Transketo_C/PFOR_II"/>
</dbReference>
<dbReference type="EMBL" id="MFNE01000026">
    <property type="protein sequence ID" value="OGG95195.1"/>
    <property type="molecule type" value="Genomic_DNA"/>
</dbReference>
<proteinExistence type="predicted"/>
<dbReference type="InterPro" id="IPR050722">
    <property type="entry name" value="Pyruvate:ferred/Flavod_OxRd"/>
</dbReference>
<dbReference type="Gene3D" id="3.40.50.970">
    <property type="match status" value="1"/>
</dbReference>
<dbReference type="GO" id="GO:0006979">
    <property type="term" value="P:response to oxidative stress"/>
    <property type="evidence" value="ECO:0007669"/>
    <property type="project" value="TreeGrafter"/>
</dbReference>
<dbReference type="NCBIfam" id="TIGR03710">
    <property type="entry name" value="OAFO_sf"/>
    <property type="match status" value="1"/>
</dbReference>
<sequence length="612" mass="66276">MNDQIQMLELDQVVIRFSGDSGDGMQLTGNQFTGATANYGNDVVTLPDFPAEIRAPAGTIAGISGFQLQFGNKKVNTPGDFPDVLIAMNPAALRANVKALKRDGIAIIDRDAFDEKGIAKAGYAEGVDPLSASETGGRKIISAPITTQTMKALEEMDMPKKAKERCKNFFTLGILYWLFDRSPEVTTAWLKTKFAKKPELAEANIKAMTEGMIFAQNSMLFQAQYKVPRAPLQPGKYKSLTGNEACGLGLVTAAELAGVKLFLGSYPITPATTILEEVAKHKDFDVKALQMEDEIAGICCSIGASWAGALAATNTSGPGIALKGEAMGLAVILEIPLVIVNVQRGGPSTGLPTKTEQSDLMQAMYGRNGESPMPVIAAKSPANCFDMAIEASRIALKYMTPVMLLTDGYLGNGAEAFRIPKVEELPDLTVKFRTEPNGYLSYRRDPKTLAREWVKPGTPGLASRIGGLEKNESGAISHDPDNHDKMVRLRQEKVDNIANDIPNLEIEGDQNGGEVLIIGWGSTYGSIANKVRNYRKEGKSVSHAHFTHIYPFPKNTEAVIKKFKKVVVAEMNLGQLSKLLRAHLSVEVIPLTKIQGMPFTEDEIATVVDNLL</sequence>
<evidence type="ECO:0000259" key="2">
    <source>
        <dbReference type="Pfam" id="PF01558"/>
    </source>
</evidence>
<dbReference type="STRING" id="1817772.A2527_08465"/>
<evidence type="ECO:0000313" key="5">
    <source>
        <dbReference type="EMBL" id="OGG95195.1"/>
    </source>
</evidence>
<evidence type="ECO:0000259" key="4">
    <source>
        <dbReference type="Pfam" id="PF17147"/>
    </source>
</evidence>
<evidence type="ECO:0000256" key="1">
    <source>
        <dbReference type="ARBA" id="ARBA00023002"/>
    </source>
</evidence>